<gene>
    <name evidence="2" type="ORF">SAMN05216223_106394</name>
</gene>
<organism evidence="2 3">
    <name type="scientific">Actinacidiphila yanglinensis</name>
    <dbReference type="NCBI Taxonomy" id="310779"/>
    <lineage>
        <taxon>Bacteria</taxon>
        <taxon>Bacillati</taxon>
        <taxon>Actinomycetota</taxon>
        <taxon>Actinomycetes</taxon>
        <taxon>Kitasatosporales</taxon>
        <taxon>Streptomycetaceae</taxon>
        <taxon>Actinacidiphila</taxon>
    </lineage>
</organism>
<dbReference type="PANTHER" id="PTHR30289:SF1">
    <property type="entry name" value="PEBP (PHOSPHATIDYLETHANOLAMINE-BINDING PROTEIN) FAMILY PROTEIN"/>
    <property type="match status" value="1"/>
</dbReference>
<accession>A0A1H6BBS8</accession>
<dbReference type="RefSeq" id="WP_103886641.1">
    <property type="nucleotide sequence ID" value="NZ_FNVU01000006.1"/>
</dbReference>
<dbReference type="InterPro" id="IPR008914">
    <property type="entry name" value="PEBP"/>
</dbReference>
<dbReference type="AlphaFoldDB" id="A0A1H6BBS8"/>
<dbReference type="Proteomes" id="UP000236754">
    <property type="component" value="Unassembled WGS sequence"/>
</dbReference>
<keyword evidence="3" id="KW-1185">Reference proteome</keyword>
<dbReference type="EMBL" id="FNVU01000006">
    <property type="protein sequence ID" value="SEG58110.1"/>
    <property type="molecule type" value="Genomic_DNA"/>
</dbReference>
<evidence type="ECO:0000313" key="3">
    <source>
        <dbReference type="Proteomes" id="UP000236754"/>
    </source>
</evidence>
<protein>
    <recommendedName>
        <fullName evidence="4">YbhB/YbcL family Raf kinase inhibitor-like protein</fullName>
    </recommendedName>
</protein>
<dbReference type="PANTHER" id="PTHR30289">
    <property type="entry name" value="UNCHARACTERIZED PROTEIN YBCL-RELATED"/>
    <property type="match status" value="1"/>
</dbReference>
<evidence type="ECO:0000313" key="2">
    <source>
        <dbReference type="EMBL" id="SEG58110.1"/>
    </source>
</evidence>
<sequence>MALLGTLLRNKRVGQARLAWNAAALAGPETLELSSADFTDGGEVPAVHAHRLGGGTNTSPALAWADAPAATAQFLLVMEDADSPTSAPFVHCLALIAPEVTEVPAGALGAERPGDGVQVLRAGWGRGYQGPAPLKGHGPHRYVFQVFALSAGLTSAEGGARLASAKPRAVLAAVGGPVLARGRMDGWFTR</sequence>
<dbReference type="SUPFAM" id="SSF49777">
    <property type="entry name" value="PEBP-like"/>
    <property type="match status" value="1"/>
</dbReference>
<name>A0A1H6BBS8_9ACTN</name>
<dbReference type="Pfam" id="PF01161">
    <property type="entry name" value="PBP"/>
    <property type="match status" value="1"/>
</dbReference>
<proteinExistence type="inferred from homology"/>
<evidence type="ECO:0000256" key="1">
    <source>
        <dbReference type="ARBA" id="ARBA00007120"/>
    </source>
</evidence>
<dbReference type="InterPro" id="IPR036610">
    <property type="entry name" value="PEBP-like_sf"/>
</dbReference>
<dbReference type="OrthoDB" id="9797506at2"/>
<comment type="similarity">
    <text evidence="1">Belongs to the UPF0098 family.</text>
</comment>
<dbReference type="InterPro" id="IPR005247">
    <property type="entry name" value="YbhB_YbcL/LppC-like"/>
</dbReference>
<dbReference type="CDD" id="cd00865">
    <property type="entry name" value="PEBP_bact_arch"/>
    <property type="match status" value="1"/>
</dbReference>
<reference evidence="2 3" key="1">
    <citation type="submission" date="2016-10" db="EMBL/GenBank/DDBJ databases">
        <authorList>
            <person name="de Groot N.N."/>
        </authorList>
    </citation>
    <scope>NUCLEOTIDE SEQUENCE [LARGE SCALE GENOMIC DNA]</scope>
    <source>
        <strain evidence="2 3">CGMCC 4.2023</strain>
    </source>
</reference>
<dbReference type="Gene3D" id="3.90.280.10">
    <property type="entry name" value="PEBP-like"/>
    <property type="match status" value="1"/>
</dbReference>
<evidence type="ECO:0008006" key="4">
    <source>
        <dbReference type="Google" id="ProtNLM"/>
    </source>
</evidence>